<feature type="active site" description="Nucleophile" evidence="7">
    <location>
        <position position="2343"/>
    </location>
</feature>
<evidence type="ECO:0000256" key="3">
    <source>
        <dbReference type="ARBA" id="ARBA00012744"/>
    </source>
</evidence>
<keyword evidence="11" id="KW-1185">Reference proteome</keyword>
<evidence type="ECO:0000256" key="6">
    <source>
        <dbReference type="ARBA" id="ARBA00023295"/>
    </source>
</evidence>
<accession>A0A8W8K636</accession>
<feature type="active site" description="Nucleophile" evidence="7">
    <location>
        <position position="891"/>
    </location>
</feature>
<feature type="region of interest" description="Disordered" evidence="9">
    <location>
        <begin position="2931"/>
        <end position="2954"/>
    </location>
</feature>
<dbReference type="GO" id="GO:0005975">
    <property type="term" value="P:carbohydrate metabolic process"/>
    <property type="evidence" value="ECO:0007669"/>
    <property type="project" value="InterPro"/>
</dbReference>
<dbReference type="PROSITE" id="PS00653">
    <property type="entry name" value="GLYCOSYL_HYDROL_F1_2"/>
    <property type="match status" value="6"/>
</dbReference>
<evidence type="ECO:0000256" key="4">
    <source>
        <dbReference type="ARBA" id="ARBA00022801"/>
    </source>
</evidence>
<dbReference type="PANTHER" id="PTHR10353">
    <property type="entry name" value="GLYCOSYL HYDROLASE"/>
    <property type="match status" value="1"/>
</dbReference>
<dbReference type="GO" id="GO:0008422">
    <property type="term" value="F:beta-glucosidase activity"/>
    <property type="evidence" value="ECO:0007669"/>
    <property type="project" value="TreeGrafter"/>
</dbReference>
<dbReference type="InterPro" id="IPR033132">
    <property type="entry name" value="GH_1_N_CS"/>
</dbReference>
<keyword evidence="5" id="KW-0325">Glycoprotein</keyword>
<dbReference type="InterPro" id="IPR018120">
    <property type="entry name" value="Glyco_hydro_1_AS"/>
</dbReference>
<evidence type="ECO:0000256" key="1">
    <source>
        <dbReference type="ARBA" id="ARBA00010838"/>
    </source>
</evidence>
<organism evidence="10 11">
    <name type="scientific">Magallana gigas</name>
    <name type="common">Pacific oyster</name>
    <name type="synonym">Crassostrea gigas</name>
    <dbReference type="NCBI Taxonomy" id="29159"/>
    <lineage>
        <taxon>Eukaryota</taxon>
        <taxon>Metazoa</taxon>
        <taxon>Spiralia</taxon>
        <taxon>Lophotrochozoa</taxon>
        <taxon>Mollusca</taxon>
        <taxon>Bivalvia</taxon>
        <taxon>Autobranchia</taxon>
        <taxon>Pteriomorphia</taxon>
        <taxon>Ostreida</taxon>
        <taxon>Ostreoidea</taxon>
        <taxon>Ostreidae</taxon>
        <taxon>Magallana</taxon>
    </lineage>
</organism>
<feature type="active site" description="Nucleophile" evidence="7">
    <location>
        <position position="2839"/>
    </location>
</feature>
<sequence>MASETIHLGIITCIVVHTLISQVCGYYPLNHSGFLYGQFPDDFIWSAATAAYQVEGAWNEDGRGPSIWDTFSHVPGNIENGDTGDVACDSYHNYQRDVEMLKELGVSHYRFSISWSRIFPLGTDEMINPRGVKYYQRLIDALKLAGIEPMVTLYHWDLPQALENDGGWLNYTTVEHFVKYANFCFNEYGSKVKKWITFNEPWVVSWLGYGGSGMAPGRNEPAKMPYIVAHNIIRAHGKTYRRYNNQYKNIQKGEVGITLNINWAQPKNTSDPAHWEASNRAMQFELGWFAHPILVNGDYPQVMKDQIGNKSRAQGFTKSRLPEFTDLEKRDIKGSADFLGLNHYTTNLVSPVHYPPDVQSYDADKDATSEYDPSWPTSGSDWLRVVPYGIRMTLRWIKKEYPATPILVTENGLSDRNGSLVDTWRIDYYRSYINEVLKGIVLDGCNVTGYTAWSLMDNFEWPRGFSEKFGLYHVNFTDPKRTRTPKASARFYSQLIKENGFLRGYTGLGGRGTAPEHEEGIYYDTFPEDFAWSTATSAYQVEGAWNEDGRGPSIWDVAAHQENYIYNNDTGDVACDSYHKYKEDVRLLKDLGVSHYRFSISWPRVFPNGTKESKNPPGVEYYHNLIDELKKADIEPMITLYHWDLPQALEEREGGWMNESIVNRFRDYADFCFGEYGNKTKFWITFNEPWIVSYFGYGLGSFPPGKKGQGTNTYITAHNILKAHAEAYHIYDTKYRRSQGGQVGITLNVGWAEPENPYDPEDLKASERDIQFSFGWFAHPILVNGMYPQIMIDRIEANSNGTNRLPHFPDPARINGTSDFLGLNFYSSGLVRPDESRTDHSYDDDKGTASRMDPSWLGSGSDWLKVTPFGLRKILNWIKIHYNNVPVYVTENGISDTNGSLTDLHRIHYYRTYINEMLKAIKLDECNVKGYTAWSMMDNFEWRRGYSERFGIHYVNFSDPSRPRTPKASARFYQQLIRENGFKHGYTAIGGRGVAPAMEGQFYYDKFPDDFAWSTATSAYQIEGGWNEGGRGPSVWDTWVHEYTHVEKNATGDVACDSYHRYKEDVQLLKNLGVSHYRFSISWPRIFPDGTKESLNKEGIQYYSNVIDELLKFNIKPMATLFHWDLPQALEDQGGWLNESTVYHFRDYADVCFREFGDRVKLWISFNEPGLTAWTCYGNGGMAPGRHGHPGTYPYIVTRNIILAHAEGYHVLKKKYPQQNGQYGITYSIGWAEPKDPYKPEDIEASERKLQFDAGWFLNPIYINGDYPEVMKKKVAEKSAAQNFTSSRLPPFTEEEKRRINQTGDFFGLNHYSSSYFFPREHDITDVSYEADQDVGSENDPKWLGSGSSWLFVTPFGLRKVLNWVKMTYNNIPVYITENGVSDRNGSLKDYSRVYFYRNYINEMLKAVKLDGCNVKGYAAWSFMDNFEWNTGYAEKFGMHYVNFSDPERPRTPKLSAVFYNQLIKHNGFLEDAATSPSKGKELGVYRELPYADKFYYGTFPKEFAWGASTSAYQIEGAWNEDGKGESNIDKMTHSDFESTDGNIACNSYKKFKEDVRILKETHVSFYRFSISWSRILPEGNVSDVNHLGIQYYMNMIDALIDAGITPVVVMHYYDMPITIYNQGGWKNPNTIHLFVEYARVLFKELGSRVKYWITINDPYSVSVGLDANEENPHTTGHNLIKAHAYVYKLYKEEFKEQQKGHVGISLRADWFEPVTPTDPSDIEATNRKMEHSFGWFAHPIFVNGDYSQLLKSLSEKKNTTIPKFTDYESTLIKDSSDFLGLNFISTFKVKSKENDFKGFEFETDTEITFNSSWPRSSMATIRFVPFGLRKVLNWIKDKYHNVTVYVTEAGFPDDSGTLQDNTRVKFYKEYVNEVLKAVRLDKCNVKGFNIKSLIDDVDYTGSIKHKYGIYKVDFNDPSRPRTRKSSANFITNIIKDNGFLQGKSYSVESGIGEFNPNYPYRPLRQENEMYSGSFPHGFIWSTATAAYQVEGGWDADGKGKSNWDVFSQEPGHIVNNDNGNIACDSYHNYRTDVELLKNLKVTHYRFSISWSRILPLGTLEKINQPGVDYYNKLIDTLLEANIAPMVTLYHWDTPQAFNNSGGWQNSTISDHFANYSRLCYERFGDRVKLWITLNEPWVVSNLGYELGVNAPGIKGRGDRIYQVAHNLIKSHAKAYRVYEKEFKQKQKGQVGITLNTDWQVPKNPENPSDLEASERAIDFMLGWFLNPVMKGDYPKVMKDQVDRKSREQGLPTSRLPRFTQAEQMDIKGSYDFLGINFYTSNVVTYKPSTGQSYSADGDIDITKDPEWLGSGSDWLKVTPVGIRRMLNWIKYTYGDFPIYITENGISDRNGSLQDEHRIFYYKHYINNVLKAIRLDGVNVRGYTAWSLMDNFEWARGYTERFGLHYVNFSDPERPRTPKESARFFKKLIENNGFPDEKSTFSFPFSLEPAFPGNNPYRTLFEEDDFYYDSFPEGFAWSTATSSYQVEGAWNKDGKGLGIWDVFSHTPGKVVNNDTGDVACNSYDKFHEDIKLLMDMKVTHYRFSLSWPRILPDGTTQNVNSLGIQYYNSLIDALIDAGIVPMVTLYHWDLPQALMQYGGWQSERTAELFAEYARLCFSMFGDRVKFWITLNEPFVVSNHGYEIGVMAPGLTGKGDRIYQAGHNLIKAHAKAYHIYHNEFKRAQKGIIGITLNTDWQVPEDPNSERDLQASHRAIHFMYGWFLNPVMKGDYPAIMKEQVDRKSRAQGYKESRLPEFSATEKDYIKGTYDFLGMNFYTSNLVSSIDNINQSYYGDQDVNSTKDPSWLGSGSSWLKVTPKGIRRMLNWVKYTYGDFPIYITENGVSDLNGTIKDEHRIFYYKHYINNVLKAIRLDGIDVRGYTAWSLMDNFEWARGYSERFGLHYVNFSDPARPRTPKASARYYRSIIENNGFKKETANNNENKTPANSNNRTPNPVSGAQKTVISFQVLTGFVIGVVLWNFK</sequence>
<dbReference type="OrthoDB" id="65569at2759"/>
<dbReference type="EC" id="3.2.1.21" evidence="3"/>
<dbReference type="InterPro" id="IPR001360">
    <property type="entry name" value="Glyco_hydro_1"/>
</dbReference>
<evidence type="ECO:0000256" key="7">
    <source>
        <dbReference type="PROSITE-ProRule" id="PRU10055"/>
    </source>
</evidence>
<protein>
    <recommendedName>
        <fullName evidence="3">beta-glucosidase</fullName>
        <ecNumber evidence="3">3.2.1.21</ecNumber>
    </recommendedName>
</protein>
<keyword evidence="4 8" id="KW-0378">Hydrolase</keyword>
<dbReference type="Pfam" id="PF00232">
    <property type="entry name" value="Glyco_hydro_1"/>
    <property type="match status" value="6"/>
</dbReference>
<evidence type="ECO:0000313" key="10">
    <source>
        <dbReference type="EnsemblMetazoa" id="G22618.1:cds"/>
    </source>
</evidence>
<name>A0A8W8K636_MAGGI</name>
<evidence type="ECO:0000256" key="2">
    <source>
        <dbReference type="ARBA" id="ARBA00011738"/>
    </source>
</evidence>
<evidence type="ECO:0000256" key="8">
    <source>
        <dbReference type="RuleBase" id="RU004468"/>
    </source>
</evidence>
<evidence type="ECO:0000256" key="9">
    <source>
        <dbReference type="SAM" id="MobiDB-lite"/>
    </source>
</evidence>
<dbReference type="OMA" id="HIDNNDT"/>
<dbReference type="PRINTS" id="PR00131">
    <property type="entry name" value="GLHYDRLASE1"/>
</dbReference>
<reference evidence="10" key="1">
    <citation type="submission" date="2022-08" db="UniProtKB">
        <authorList>
            <consortium name="EnsemblMetazoa"/>
        </authorList>
    </citation>
    <scope>IDENTIFICATION</scope>
    <source>
        <strain evidence="10">05x7-T-G4-1.051#20</strain>
    </source>
</reference>
<dbReference type="FunFam" id="3.20.20.80:FF:000013">
    <property type="entry name" value="lactase-phlorizin hydrolase"/>
    <property type="match status" value="6"/>
</dbReference>
<feature type="active site" description="Nucleophile" evidence="7">
    <location>
        <position position="1378"/>
    </location>
</feature>
<dbReference type="InterPro" id="IPR017853">
    <property type="entry name" value="GH"/>
</dbReference>
<feature type="compositionally biased region" description="Low complexity" evidence="9">
    <location>
        <begin position="2935"/>
        <end position="2948"/>
    </location>
</feature>
<comment type="subunit">
    <text evidence="2">Homodimer.</text>
</comment>
<dbReference type="SUPFAM" id="SSF51445">
    <property type="entry name" value="(Trans)glycosidases"/>
    <property type="match status" value="6"/>
</dbReference>
<dbReference type="EnsemblMetazoa" id="G22618.1">
    <property type="protein sequence ID" value="G22618.1:cds"/>
    <property type="gene ID" value="G22618"/>
</dbReference>
<dbReference type="PANTHER" id="PTHR10353:SF36">
    <property type="entry name" value="LP05116P"/>
    <property type="match status" value="1"/>
</dbReference>
<comment type="similarity">
    <text evidence="1">Belongs to the glycosyl hydrolase 1 family.</text>
</comment>
<feature type="active site" description="Nucleophile" evidence="7">
    <location>
        <position position="410"/>
    </location>
</feature>
<keyword evidence="6 8" id="KW-0326">Glycosidase</keyword>
<evidence type="ECO:0000313" key="11">
    <source>
        <dbReference type="Proteomes" id="UP000005408"/>
    </source>
</evidence>
<proteinExistence type="inferred from homology"/>
<evidence type="ECO:0000256" key="5">
    <source>
        <dbReference type="ARBA" id="ARBA00023180"/>
    </source>
</evidence>
<dbReference type="PROSITE" id="PS00572">
    <property type="entry name" value="GLYCOSYL_HYDROL_F1_1"/>
    <property type="match status" value="5"/>
</dbReference>
<dbReference type="Gene3D" id="3.20.20.80">
    <property type="entry name" value="Glycosidases"/>
    <property type="match status" value="6"/>
</dbReference>
<dbReference type="Proteomes" id="UP000005408">
    <property type="component" value="Unassembled WGS sequence"/>
</dbReference>